<evidence type="ECO:0000313" key="2">
    <source>
        <dbReference type="Proteomes" id="UP000682782"/>
    </source>
</evidence>
<accession>A0AC61N5J5</accession>
<sequence length="356" mass="38839">MSIKTEIWGKSPKGKDVHKFTMTNSMGASVTVMEWGAIVTSIIVPDAGGNMDDVALGFDSLDRYIGPHGCFGDTVGRYGNRIGAGKFSIDGVQYQVALNDNGKNHLHGGNVGFAAHFWTGTPKEGEHEDSVSFHRVSPDGEENYPGNLDVTVTFTWNDMCDLIIRYEATTDKPTLCNLTNHTYFNLGGHKHGTVKDHEVAIDADVITKVDSGLIPTGDYMPVVGTPLDLRDGLLLEEGLEVYETCPQMIPAGGYDHNFVLRKGEAMGAAASVYHEESGRYMEVLTDQPAIQLYTACTLDVKGGKEGADYGHYSGFCLETQHCPDDPNHPNFPGTTILRPGEKYDTTTIYAFRADDE</sequence>
<organism evidence="1 2">
    <name type="scientific">Aristaeella hokkaidonensis</name>
    <dbReference type="NCBI Taxonomy" id="3046382"/>
    <lineage>
        <taxon>Bacteria</taxon>
        <taxon>Bacillati</taxon>
        <taxon>Bacillota</taxon>
        <taxon>Clostridia</taxon>
        <taxon>Eubacteriales</taxon>
        <taxon>Aristaeellaceae</taxon>
        <taxon>Aristaeella</taxon>
    </lineage>
</organism>
<name>A0AC61N5J5_9FIRM</name>
<dbReference type="Proteomes" id="UP000682782">
    <property type="component" value="Chromosome"/>
</dbReference>
<proteinExistence type="predicted"/>
<gene>
    <name evidence="1" type="ORF">JYE49_07595</name>
</gene>
<dbReference type="EMBL" id="CP068393">
    <property type="protein sequence ID" value="QUC68535.1"/>
    <property type="molecule type" value="Genomic_DNA"/>
</dbReference>
<evidence type="ECO:0000313" key="1">
    <source>
        <dbReference type="EMBL" id="QUC68535.1"/>
    </source>
</evidence>
<protein>
    <submittedName>
        <fullName evidence="1">Galactose mutarotase</fullName>
    </submittedName>
</protein>
<keyword evidence="2" id="KW-1185">Reference proteome</keyword>
<reference evidence="1" key="1">
    <citation type="submission" date="2021-01" db="EMBL/GenBank/DDBJ databases">
        <title>Complete genome sequence of Clostridiales bacterium R-7.</title>
        <authorList>
            <person name="Mahoney-Kurpe S.C."/>
            <person name="Palevich N."/>
            <person name="Koike S."/>
            <person name="Moon C.D."/>
            <person name="Attwood G.T."/>
        </authorList>
    </citation>
    <scope>NUCLEOTIDE SEQUENCE</scope>
    <source>
        <strain evidence="1">R-7</strain>
    </source>
</reference>